<dbReference type="Proteomes" id="UP001238496">
    <property type="component" value="Unassembled WGS sequence"/>
</dbReference>
<feature type="signal peptide" evidence="2">
    <location>
        <begin position="1"/>
        <end position="22"/>
    </location>
</feature>
<organism evidence="3 4">
    <name type="scientific">Peteryoungia aggregata LMG 23059</name>
    <dbReference type="NCBI Taxonomy" id="1368425"/>
    <lineage>
        <taxon>Bacteria</taxon>
        <taxon>Pseudomonadati</taxon>
        <taxon>Pseudomonadota</taxon>
        <taxon>Alphaproteobacteria</taxon>
        <taxon>Hyphomicrobiales</taxon>
        <taxon>Rhizobiaceae</taxon>
        <taxon>Peteryoungia</taxon>
    </lineage>
</organism>
<accession>A0ABU0GBB7</accession>
<dbReference type="Pfam" id="PF14559">
    <property type="entry name" value="TPR_19"/>
    <property type="match status" value="1"/>
</dbReference>
<dbReference type="RefSeq" id="WP_307374007.1">
    <property type="nucleotide sequence ID" value="NZ_JAUSUW010000008.1"/>
</dbReference>
<evidence type="ECO:0000256" key="2">
    <source>
        <dbReference type="SAM" id="SignalP"/>
    </source>
</evidence>
<keyword evidence="2" id="KW-0732">Signal</keyword>
<dbReference type="PROSITE" id="PS50005">
    <property type="entry name" value="TPR"/>
    <property type="match status" value="1"/>
</dbReference>
<evidence type="ECO:0000313" key="3">
    <source>
        <dbReference type="EMBL" id="MDQ0421912.1"/>
    </source>
</evidence>
<dbReference type="SMART" id="SM00028">
    <property type="entry name" value="TPR"/>
    <property type="match status" value="2"/>
</dbReference>
<dbReference type="InterPro" id="IPR019734">
    <property type="entry name" value="TPR_rpt"/>
</dbReference>
<proteinExistence type="predicted"/>
<gene>
    <name evidence="3" type="ORF">J2045_002956</name>
</gene>
<name>A0ABU0GBB7_9HYPH</name>
<reference evidence="3 4" key="1">
    <citation type="submission" date="2023-07" db="EMBL/GenBank/DDBJ databases">
        <title>Genomic Encyclopedia of Type Strains, Phase IV (KMG-IV): sequencing the most valuable type-strain genomes for metagenomic binning, comparative biology and taxonomic classification.</title>
        <authorList>
            <person name="Goeker M."/>
        </authorList>
    </citation>
    <scope>NUCLEOTIDE SEQUENCE [LARGE SCALE GENOMIC DNA]</scope>
    <source>
        <strain evidence="3 4">DSM 1111</strain>
    </source>
</reference>
<protein>
    <submittedName>
        <fullName evidence="3">Tetratricopeptide (TPR) repeat protein</fullName>
    </submittedName>
</protein>
<dbReference type="SUPFAM" id="SSF48452">
    <property type="entry name" value="TPR-like"/>
    <property type="match status" value="1"/>
</dbReference>
<comment type="caution">
    <text evidence="3">The sequence shown here is derived from an EMBL/GenBank/DDBJ whole genome shotgun (WGS) entry which is preliminary data.</text>
</comment>
<evidence type="ECO:0000313" key="4">
    <source>
        <dbReference type="Proteomes" id="UP001238496"/>
    </source>
</evidence>
<keyword evidence="4" id="KW-1185">Reference proteome</keyword>
<dbReference type="InterPro" id="IPR011990">
    <property type="entry name" value="TPR-like_helical_dom_sf"/>
</dbReference>
<dbReference type="Gene3D" id="1.25.40.10">
    <property type="entry name" value="Tetratricopeptide repeat domain"/>
    <property type="match status" value="1"/>
</dbReference>
<feature type="repeat" description="TPR" evidence="1">
    <location>
        <begin position="93"/>
        <end position="126"/>
    </location>
</feature>
<evidence type="ECO:0000256" key="1">
    <source>
        <dbReference type="PROSITE-ProRule" id="PRU00339"/>
    </source>
</evidence>
<feature type="chain" id="PRO_5046395472" evidence="2">
    <location>
        <begin position="23"/>
        <end position="177"/>
    </location>
</feature>
<sequence length="177" mass="19596">MLRLPRNCVLTVILLVWCLAMAARPSNAVILEADAVPTCPPGEVFDSGAGQCATDMARVSDADLMANAKRRIDEERFAEARALLDAVSHKNSARYFNYRGFVTRKLGDPEGSLVFYRRALVLDPHYAEAREYLGEAYLMLGRIAEAEEELAQIARICGVQCEPYQELSEALAEAKGR</sequence>
<dbReference type="EMBL" id="JAUSUW010000008">
    <property type="protein sequence ID" value="MDQ0421912.1"/>
    <property type="molecule type" value="Genomic_DNA"/>
</dbReference>
<keyword evidence="1" id="KW-0802">TPR repeat</keyword>